<evidence type="ECO:0000313" key="2">
    <source>
        <dbReference type="Proteomes" id="UP001148662"/>
    </source>
</evidence>
<evidence type="ECO:0000313" key="1">
    <source>
        <dbReference type="EMBL" id="KAJ3552869.1"/>
    </source>
</evidence>
<comment type="caution">
    <text evidence="1">The sequence shown here is derived from an EMBL/GenBank/DDBJ whole genome shotgun (WGS) entry which is preliminary data.</text>
</comment>
<keyword evidence="2" id="KW-1185">Reference proteome</keyword>
<proteinExistence type="predicted"/>
<gene>
    <name evidence="1" type="ORF">NM688_g3926</name>
</gene>
<protein>
    <submittedName>
        <fullName evidence="1">Uncharacterized protein</fullName>
    </submittedName>
</protein>
<sequence>MHPTSNRGDVSKSLYVADFDYESSDDWDAEGPACPVEYKTHDALGEKSLPLHPASVQVHTVEQHPPPAFQTPGHLSLRSGSWEMSLGRRGPRLRVNVGTTTASPTSLPPNDAETNTKRNRLSISVFRAYQMQLHVHSPTVKVMRRRGYEPSRTMPVYGDHDTVEGMVLLDPQLCTSPGRLTVSLEGSFLYVSPSSAAHEGTTFGNPTEEYQHRFLFSSLTFPVGESASPRSTTSIREALANTVRARRVDRRPSLPELASGPAQFPFSFELPQPTRQGEELPQSCSAVSVGELGTRGRTCVERAEVEYKVVAVWESNEPNDRRLLEAPLLLQPEADFQSLDGLSMEPTSWLEIPLHADRPIPFRCATRPVFLGRHPFLFFVVFTTRPRSPLLAREIAADATITVSLIRQVHVYWSTPASHSPTSSCSSSGDESDAPVIPKRRLLHRVVKSAPPIVDRDNTSLYSGRPRFAIRDKPLPPIPANKQGISDTRSLQTEVSIGFPKRPRTRVQPHERHPSLDVHSSLPDGLYKGKLQLGKNVLPSTEWGGLSVKVRLINFYARATLSSYQYYVEASVLFGQDELRVRVPVHIS</sequence>
<organism evidence="1 2">
    <name type="scientific">Phlebia brevispora</name>
    <dbReference type="NCBI Taxonomy" id="194682"/>
    <lineage>
        <taxon>Eukaryota</taxon>
        <taxon>Fungi</taxon>
        <taxon>Dikarya</taxon>
        <taxon>Basidiomycota</taxon>
        <taxon>Agaricomycotina</taxon>
        <taxon>Agaricomycetes</taxon>
        <taxon>Polyporales</taxon>
        <taxon>Meruliaceae</taxon>
        <taxon>Phlebia</taxon>
    </lineage>
</organism>
<dbReference type="Proteomes" id="UP001148662">
    <property type="component" value="Unassembled WGS sequence"/>
</dbReference>
<name>A0ACC1T4K3_9APHY</name>
<reference evidence="1" key="1">
    <citation type="submission" date="2022-07" db="EMBL/GenBank/DDBJ databases">
        <title>Genome Sequence of Phlebia brevispora.</title>
        <authorList>
            <person name="Buettner E."/>
        </authorList>
    </citation>
    <scope>NUCLEOTIDE SEQUENCE</scope>
    <source>
        <strain evidence="1">MPL23</strain>
    </source>
</reference>
<accession>A0ACC1T4K3</accession>
<dbReference type="EMBL" id="JANHOG010000607">
    <property type="protein sequence ID" value="KAJ3552869.1"/>
    <property type="molecule type" value="Genomic_DNA"/>
</dbReference>